<feature type="non-terminal residue" evidence="7">
    <location>
        <position position="1"/>
    </location>
</feature>
<protein>
    <submittedName>
        <fullName evidence="7">S1 RNA-binding domain-containing protein</fullName>
    </submittedName>
</protein>
<dbReference type="PANTHER" id="PTHR11252:SF0">
    <property type="entry name" value="POLYRIBONUCLEOTIDE NUCLEOTIDYLTRANSFERASE 1, MITOCHONDRIAL"/>
    <property type="match status" value="1"/>
</dbReference>
<dbReference type="InterPro" id="IPR012162">
    <property type="entry name" value="PNPase"/>
</dbReference>
<keyword evidence="2" id="KW-0548">Nucleotidyltransferase</keyword>
<proteinExistence type="predicted"/>
<name>A0A931SC71_9BACT</name>
<dbReference type="Gene3D" id="2.40.50.140">
    <property type="entry name" value="Nucleic acid-binding proteins"/>
    <property type="match status" value="1"/>
</dbReference>
<sequence length="151" mass="16866">KPRPELSPWAPRIYTLWINKEKIGGLIGPGGKMIRRIIEECEVEIDVEDSGQVFVTATKEEAAQKALEWIRNITKEVTMGELFTGRVVKTTTFGAFVELFPGQEGMVHISELAPRRVEKVEDVVHVGDMIPVKVIKIDDQGKIGLSLKQAL</sequence>
<evidence type="ECO:0000313" key="7">
    <source>
        <dbReference type="EMBL" id="MBI2097218.1"/>
    </source>
</evidence>
<dbReference type="CDD" id="cd02393">
    <property type="entry name" value="KH-I_PNPase"/>
    <property type="match status" value="1"/>
</dbReference>
<evidence type="ECO:0000256" key="5">
    <source>
        <dbReference type="PROSITE-ProRule" id="PRU00117"/>
    </source>
</evidence>
<dbReference type="InterPro" id="IPR036612">
    <property type="entry name" value="KH_dom_type_1_sf"/>
</dbReference>
<dbReference type="GO" id="GO:0006402">
    <property type="term" value="P:mRNA catabolic process"/>
    <property type="evidence" value="ECO:0007669"/>
    <property type="project" value="InterPro"/>
</dbReference>
<keyword evidence="4 5" id="KW-0694">RNA-binding</keyword>
<keyword evidence="1" id="KW-0808">Transferase</keyword>
<dbReference type="SUPFAM" id="SSF50249">
    <property type="entry name" value="Nucleic acid-binding proteins"/>
    <property type="match status" value="1"/>
</dbReference>
<keyword evidence="3" id="KW-0460">Magnesium</keyword>
<dbReference type="PROSITE" id="PS50126">
    <property type="entry name" value="S1"/>
    <property type="match status" value="1"/>
</dbReference>
<dbReference type="SUPFAM" id="SSF54791">
    <property type="entry name" value="Eukaryotic type KH-domain (KH-domain type I)"/>
    <property type="match status" value="1"/>
</dbReference>
<dbReference type="FunFam" id="2.40.50.140:FF:000023">
    <property type="entry name" value="Polyribonucleotide nucleotidyltransferase"/>
    <property type="match status" value="1"/>
</dbReference>
<dbReference type="AlphaFoldDB" id="A0A931SC71"/>
<dbReference type="GO" id="GO:0003723">
    <property type="term" value="F:RNA binding"/>
    <property type="evidence" value="ECO:0007669"/>
    <property type="project" value="UniProtKB-UniRule"/>
</dbReference>
<dbReference type="GO" id="GO:0005829">
    <property type="term" value="C:cytosol"/>
    <property type="evidence" value="ECO:0007669"/>
    <property type="project" value="TreeGrafter"/>
</dbReference>
<dbReference type="Pfam" id="PF00013">
    <property type="entry name" value="KH_1"/>
    <property type="match status" value="1"/>
</dbReference>
<dbReference type="InterPro" id="IPR004087">
    <property type="entry name" value="KH_dom"/>
</dbReference>
<comment type="caution">
    <text evidence="7">The sequence shown here is derived from an EMBL/GenBank/DDBJ whole genome shotgun (WGS) entry which is preliminary data.</text>
</comment>
<feature type="domain" description="S1 motif" evidence="6">
    <location>
        <begin position="80"/>
        <end position="148"/>
    </location>
</feature>
<evidence type="ECO:0000256" key="1">
    <source>
        <dbReference type="ARBA" id="ARBA00022679"/>
    </source>
</evidence>
<dbReference type="Proteomes" id="UP000724148">
    <property type="component" value="Unassembled WGS sequence"/>
</dbReference>
<evidence type="ECO:0000313" key="8">
    <source>
        <dbReference type="Proteomes" id="UP000724148"/>
    </source>
</evidence>
<evidence type="ECO:0000256" key="4">
    <source>
        <dbReference type="ARBA" id="ARBA00022884"/>
    </source>
</evidence>
<evidence type="ECO:0000259" key="6">
    <source>
        <dbReference type="PROSITE" id="PS50126"/>
    </source>
</evidence>
<dbReference type="InterPro" id="IPR003029">
    <property type="entry name" value="S1_domain"/>
</dbReference>
<dbReference type="CDD" id="cd04472">
    <property type="entry name" value="S1_PNPase"/>
    <property type="match status" value="1"/>
</dbReference>
<dbReference type="SMART" id="SM00322">
    <property type="entry name" value="KH"/>
    <property type="match status" value="1"/>
</dbReference>
<gene>
    <name evidence="7" type="ORF">HYT40_03690</name>
</gene>
<dbReference type="GO" id="GO:0004654">
    <property type="term" value="F:polyribonucleotide nucleotidyltransferase activity"/>
    <property type="evidence" value="ECO:0007669"/>
    <property type="project" value="InterPro"/>
</dbReference>
<evidence type="ECO:0000256" key="3">
    <source>
        <dbReference type="ARBA" id="ARBA00022842"/>
    </source>
</evidence>
<dbReference type="FunFam" id="3.30.1370.10:FF:000001">
    <property type="entry name" value="Polyribonucleotide nucleotidyltransferase"/>
    <property type="match status" value="1"/>
</dbReference>
<dbReference type="PANTHER" id="PTHR11252">
    <property type="entry name" value="POLYRIBONUCLEOTIDE NUCLEOTIDYLTRANSFERASE"/>
    <property type="match status" value="1"/>
</dbReference>
<dbReference type="PROSITE" id="PS50084">
    <property type="entry name" value="KH_TYPE_1"/>
    <property type="match status" value="1"/>
</dbReference>
<organism evidence="7 8">
    <name type="scientific">Candidatus Sungiibacteriota bacterium</name>
    <dbReference type="NCBI Taxonomy" id="2750080"/>
    <lineage>
        <taxon>Bacteria</taxon>
        <taxon>Candidatus Sungiibacteriota</taxon>
    </lineage>
</organism>
<dbReference type="SMART" id="SM00316">
    <property type="entry name" value="S1"/>
    <property type="match status" value="1"/>
</dbReference>
<dbReference type="InterPro" id="IPR004088">
    <property type="entry name" value="KH_dom_type_1"/>
</dbReference>
<dbReference type="InterPro" id="IPR012340">
    <property type="entry name" value="NA-bd_OB-fold"/>
</dbReference>
<dbReference type="EMBL" id="JACOZA010000089">
    <property type="protein sequence ID" value="MBI2097218.1"/>
    <property type="molecule type" value="Genomic_DNA"/>
</dbReference>
<dbReference type="GO" id="GO:0000175">
    <property type="term" value="F:3'-5'-RNA exonuclease activity"/>
    <property type="evidence" value="ECO:0007669"/>
    <property type="project" value="TreeGrafter"/>
</dbReference>
<accession>A0A931SC71</accession>
<reference evidence="7" key="1">
    <citation type="submission" date="2020-07" db="EMBL/GenBank/DDBJ databases">
        <title>Huge and variable diversity of episymbiotic CPR bacteria and DPANN archaea in groundwater ecosystems.</title>
        <authorList>
            <person name="He C.Y."/>
            <person name="Keren R."/>
            <person name="Whittaker M."/>
            <person name="Farag I.F."/>
            <person name="Doudna J."/>
            <person name="Cate J.H.D."/>
            <person name="Banfield J.F."/>
        </authorList>
    </citation>
    <scope>NUCLEOTIDE SEQUENCE</scope>
    <source>
        <strain evidence="7">NC_groundwater_193_Ag_S-0.1um_51_7</strain>
    </source>
</reference>
<dbReference type="Pfam" id="PF00575">
    <property type="entry name" value="S1"/>
    <property type="match status" value="1"/>
</dbReference>
<evidence type="ECO:0000256" key="2">
    <source>
        <dbReference type="ARBA" id="ARBA00022695"/>
    </source>
</evidence>
<dbReference type="Gene3D" id="3.30.1370.10">
    <property type="entry name" value="K Homology domain, type 1"/>
    <property type="match status" value="1"/>
</dbReference>